<organism evidence="1 2">
    <name type="scientific">Merluccius polli</name>
    <name type="common">Benguela hake</name>
    <name type="synonym">Merluccius cadenati</name>
    <dbReference type="NCBI Taxonomy" id="89951"/>
    <lineage>
        <taxon>Eukaryota</taxon>
        <taxon>Metazoa</taxon>
        <taxon>Chordata</taxon>
        <taxon>Craniata</taxon>
        <taxon>Vertebrata</taxon>
        <taxon>Euteleostomi</taxon>
        <taxon>Actinopterygii</taxon>
        <taxon>Neopterygii</taxon>
        <taxon>Teleostei</taxon>
        <taxon>Neoteleostei</taxon>
        <taxon>Acanthomorphata</taxon>
        <taxon>Zeiogadaria</taxon>
        <taxon>Gadariae</taxon>
        <taxon>Gadiformes</taxon>
        <taxon>Gadoidei</taxon>
        <taxon>Merlucciidae</taxon>
        <taxon>Merluccius</taxon>
    </lineage>
</organism>
<dbReference type="Proteomes" id="UP001174136">
    <property type="component" value="Unassembled WGS sequence"/>
</dbReference>
<dbReference type="EMBL" id="JAOPHQ010000597">
    <property type="protein sequence ID" value="KAK0153978.1"/>
    <property type="molecule type" value="Genomic_DNA"/>
</dbReference>
<evidence type="ECO:0000313" key="1">
    <source>
        <dbReference type="EMBL" id="KAK0153978.1"/>
    </source>
</evidence>
<protein>
    <submittedName>
        <fullName evidence="1">Uncharacterized protein</fullName>
    </submittedName>
</protein>
<comment type="caution">
    <text evidence="1">The sequence shown here is derived from an EMBL/GenBank/DDBJ whole genome shotgun (WGS) entry which is preliminary data.</text>
</comment>
<proteinExistence type="predicted"/>
<evidence type="ECO:0000313" key="2">
    <source>
        <dbReference type="Proteomes" id="UP001174136"/>
    </source>
</evidence>
<accession>A0AA47PB58</accession>
<keyword evidence="2" id="KW-1185">Reference proteome</keyword>
<reference evidence="1" key="1">
    <citation type="journal article" date="2023" name="Front. Mar. Sci.">
        <title>A new Merluccius polli reference genome to investigate the effects of global change in West African waters.</title>
        <authorList>
            <person name="Mateo J.L."/>
            <person name="Blanco-Fernandez C."/>
            <person name="Garcia-Vazquez E."/>
            <person name="Machado-Schiaffino G."/>
        </authorList>
    </citation>
    <scope>NUCLEOTIDE SEQUENCE</scope>
    <source>
        <strain evidence="1">C29</strain>
        <tissue evidence="1">Fin</tissue>
    </source>
</reference>
<gene>
    <name evidence="1" type="ORF">N1851_003944</name>
</gene>
<sequence>MEAAFERKKEKYTGLAAEVVDRYLPCGSWLQGVYRNIHPAPPEGRRSDRVKAEGGIQGLGRGGGRSQLLAVAEKEGHVMGKTRVLGVAAGGGGETSLPLLHHREMFRE</sequence>
<name>A0AA47PB58_MERPO</name>
<dbReference type="AlphaFoldDB" id="A0AA47PB58"/>